<keyword evidence="3 8" id="KW-0812">Transmembrane</keyword>
<dbReference type="Proteomes" id="UP000677054">
    <property type="component" value="Unassembled WGS sequence"/>
</dbReference>
<feature type="transmembrane region" description="Helical" evidence="8">
    <location>
        <begin position="263"/>
        <end position="283"/>
    </location>
</feature>
<evidence type="ECO:0000313" key="10">
    <source>
        <dbReference type="Proteomes" id="UP000677054"/>
    </source>
</evidence>
<keyword evidence="4 8" id="KW-1133">Transmembrane helix</keyword>
<feature type="transmembrane region" description="Helical" evidence="8">
    <location>
        <begin position="539"/>
        <end position="563"/>
    </location>
</feature>
<dbReference type="OrthoDB" id="5984008at2759"/>
<evidence type="ECO:0000256" key="4">
    <source>
        <dbReference type="ARBA" id="ARBA00022989"/>
    </source>
</evidence>
<sequence length="572" mass="65005">MVSMEPDLETSIAFVCLNKEKEKVLHAIGYDEVVNEGKNAGMKCLSEADVKSLVSMEPDLETSIAFVCLNKEKEQVLHAIGYDEVVNEGINAGMKCLSEADVKSIKISIEFLLDFLDEQKLKTWSLHRPLRRTQALTLPKSFRGQFYGKHVLVPMRTLAPYGYLVVSPNGTKTYEGLDGQVLRALSRKFNFVSEFLLIESGVEAVRNDLVAARTADFVISGSTIGTSKDIVYSNPYWIERLKFITTKPMEGSPWKRVFKPFNVMTWLLLVLVLVLTMIIFGWLSTLPCQVFGKIRVDSWYAFQIMVLQSRNRNRQPDDFGLQIALGSLILFAYLIFACIYSQTLTSYMAVPGYDPPVDSMQDIEDRELVCYNVVGVPIFDNLYDNNPKVKARLRYYSNDGRDPFWNLTPYRAMVKEPGKHCLATGRSVSSSAFNRFLMNAQGQIPFHVSAQNANMMLKVMILQRHCPYEEEFNDAILRLERAGLLRWWYDMELYLDFLSGLHDRRLGIKGPVEVPNTLNFDDIGRNVPRDHGAFAIQHLLGLFVILLVGYGLGLLVFLGEIAWHRSTLNHQG</sequence>
<evidence type="ECO:0000256" key="7">
    <source>
        <dbReference type="ARBA" id="ARBA00023180"/>
    </source>
</evidence>
<dbReference type="GO" id="GO:0005886">
    <property type="term" value="C:plasma membrane"/>
    <property type="evidence" value="ECO:0007669"/>
    <property type="project" value="UniProtKB-SubCell"/>
</dbReference>
<reference evidence="9" key="1">
    <citation type="submission" date="2020-11" db="EMBL/GenBank/DDBJ databases">
        <authorList>
            <person name="Tran Van P."/>
        </authorList>
    </citation>
    <scope>NUCLEOTIDE SEQUENCE</scope>
</reference>
<dbReference type="InterPro" id="IPR052192">
    <property type="entry name" value="Insect_Ionotropic_Sensory_Rcpt"/>
</dbReference>
<feature type="transmembrane region" description="Helical" evidence="8">
    <location>
        <begin position="319"/>
        <end position="340"/>
    </location>
</feature>
<evidence type="ECO:0000256" key="3">
    <source>
        <dbReference type="ARBA" id="ARBA00022692"/>
    </source>
</evidence>
<dbReference type="PANTHER" id="PTHR42643:SF24">
    <property type="entry name" value="IONOTROPIC RECEPTOR 60A"/>
    <property type="match status" value="1"/>
</dbReference>
<keyword evidence="7" id="KW-0325">Glycoprotein</keyword>
<evidence type="ECO:0000256" key="8">
    <source>
        <dbReference type="SAM" id="Phobius"/>
    </source>
</evidence>
<dbReference type="Gene3D" id="1.10.287.70">
    <property type="match status" value="1"/>
</dbReference>
<accession>A0A7R9FPE0</accession>
<dbReference type="EMBL" id="CAJPEV010002737">
    <property type="protein sequence ID" value="CAG0897883.1"/>
    <property type="molecule type" value="Genomic_DNA"/>
</dbReference>
<gene>
    <name evidence="9" type="ORF">DSTB1V02_LOCUS10009</name>
</gene>
<proteinExistence type="predicted"/>
<dbReference type="AlphaFoldDB" id="A0A7R9FPE0"/>
<keyword evidence="2" id="KW-1003">Cell membrane</keyword>
<keyword evidence="6" id="KW-0675">Receptor</keyword>
<name>A0A7R9FPE0_9CRUS</name>
<evidence type="ECO:0000256" key="6">
    <source>
        <dbReference type="ARBA" id="ARBA00023170"/>
    </source>
</evidence>
<evidence type="ECO:0000256" key="2">
    <source>
        <dbReference type="ARBA" id="ARBA00022475"/>
    </source>
</evidence>
<keyword evidence="10" id="KW-1185">Reference proteome</keyword>
<dbReference type="EMBL" id="LR902254">
    <property type="protein sequence ID" value="CAD7250227.1"/>
    <property type="molecule type" value="Genomic_DNA"/>
</dbReference>
<dbReference type="SUPFAM" id="SSF53850">
    <property type="entry name" value="Periplasmic binding protein-like II"/>
    <property type="match status" value="1"/>
</dbReference>
<comment type="subcellular location">
    <subcellularLocation>
        <location evidence="1">Cell membrane</location>
        <topology evidence="1">Multi-pass membrane protein</topology>
    </subcellularLocation>
</comment>
<evidence type="ECO:0000256" key="5">
    <source>
        <dbReference type="ARBA" id="ARBA00023136"/>
    </source>
</evidence>
<keyword evidence="5 8" id="KW-0472">Membrane</keyword>
<dbReference type="PANTHER" id="PTHR42643">
    <property type="entry name" value="IONOTROPIC RECEPTOR 20A-RELATED"/>
    <property type="match status" value="1"/>
</dbReference>
<evidence type="ECO:0000313" key="9">
    <source>
        <dbReference type="EMBL" id="CAD7250227.1"/>
    </source>
</evidence>
<protein>
    <submittedName>
        <fullName evidence="9">Uncharacterized protein</fullName>
    </submittedName>
</protein>
<evidence type="ECO:0000256" key="1">
    <source>
        <dbReference type="ARBA" id="ARBA00004651"/>
    </source>
</evidence>
<organism evidence="9">
    <name type="scientific">Darwinula stevensoni</name>
    <dbReference type="NCBI Taxonomy" id="69355"/>
    <lineage>
        <taxon>Eukaryota</taxon>
        <taxon>Metazoa</taxon>
        <taxon>Ecdysozoa</taxon>
        <taxon>Arthropoda</taxon>
        <taxon>Crustacea</taxon>
        <taxon>Oligostraca</taxon>
        <taxon>Ostracoda</taxon>
        <taxon>Podocopa</taxon>
        <taxon>Podocopida</taxon>
        <taxon>Darwinulocopina</taxon>
        <taxon>Darwinuloidea</taxon>
        <taxon>Darwinulidae</taxon>
        <taxon>Darwinula</taxon>
    </lineage>
</organism>